<dbReference type="InterPro" id="IPR003432">
    <property type="entry name" value="RTP"/>
</dbReference>
<dbReference type="AlphaFoldDB" id="A0A1G8VTN4"/>
<proteinExistence type="predicted"/>
<keyword evidence="1" id="KW-0238">DNA-binding</keyword>
<organism evidence="2 3">
    <name type="scientific">Sediminibacillus albus</name>
    <dbReference type="NCBI Taxonomy" id="407036"/>
    <lineage>
        <taxon>Bacteria</taxon>
        <taxon>Bacillati</taxon>
        <taxon>Bacillota</taxon>
        <taxon>Bacilli</taxon>
        <taxon>Bacillales</taxon>
        <taxon>Bacillaceae</taxon>
        <taxon>Sediminibacillus</taxon>
    </lineage>
</organism>
<evidence type="ECO:0000313" key="3">
    <source>
        <dbReference type="Proteomes" id="UP000198694"/>
    </source>
</evidence>
<gene>
    <name evidence="2" type="ORF">SAMN05216243_0335</name>
</gene>
<dbReference type="SUPFAM" id="SSF46785">
    <property type="entry name" value="Winged helix' DNA-binding domain"/>
    <property type="match status" value="1"/>
</dbReference>
<dbReference type="RefSeq" id="WP_093210461.1">
    <property type="nucleotide sequence ID" value="NZ_FNFL01000001.1"/>
</dbReference>
<dbReference type="EMBL" id="FNFL01000001">
    <property type="protein sequence ID" value="SDJ69197.1"/>
    <property type="molecule type" value="Genomic_DNA"/>
</dbReference>
<evidence type="ECO:0000256" key="1">
    <source>
        <dbReference type="PIRNR" id="PIRNR021424"/>
    </source>
</evidence>
<dbReference type="GO" id="GO:0006274">
    <property type="term" value="P:DNA replication termination"/>
    <property type="evidence" value="ECO:0007669"/>
    <property type="project" value="InterPro"/>
</dbReference>
<comment type="subunit">
    <text evidence="1">Homodimer.</text>
</comment>
<dbReference type="Pfam" id="PF02334">
    <property type="entry name" value="RTP"/>
    <property type="match status" value="1"/>
</dbReference>
<dbReference type="Proteomes" id="UP000198694">
    <property type="component" value="Unassembled WGS sequence"/>
</dbReference>
<dbReference type="GO" id="GO:0003677">
    <property type="term" value="F:DNA binding"/>
    <property type="evidence" value="ECO:0007669"/>
    <property type="project" value="UniProtKB-KW"/>
</dbReference>
<reference evidence="2 3" key="1">
    <citation type="submission" date="2016-10" db="EMBL/GenBank/DDBJ databases">
        <authorList>
            <person name="de Groot N.N."/>
        </authorList>
    </citation>
    <scope>NUCLEOTIDE SEQUENCE [LARGE SCALE GENOMIC DNA]</scope>
    <source>
        <strain evidence="2 3">CGMCC 1.6502</strain>
    </source>
</reference>
<evidence type="ECO:0000313" key="2">
    <source>
        <dbReference type="EMBL" id="SDJ69197.1"/>
    </source>
</evidence>
<name>A0A1G8VTN4_9BACI</name>
<dbReference type="Gene3D" id="1.10.10.10">
    <property type="entry name" value="Winged helix-like DNA-binding domain superfamily/Winged helix DNA-binding domain"/>
    <property type="match status" value="1"/>
</dbReference>
<sequence>MSEQISSGFLIKQRAFLKLYLITLIENKYLYGLKLRDLLKDEFKELGFQPKHPEIYKALHDLMEQGIIYQRKEKKQGTVYQEVVYYHFTDEGREKASAYKKLLKHELDRCIHLLQKAVKDNFY</sequence>
<dbReference type="PIRSF" id="PIRSF021424">
    <property type="entry name" value="RTP"/>
    <property type="match status" value="1"/>
</dbReference>
<keyword evidence="3" id="KW-1185">Reference proteome</keyword>
<comment type="function">
    <text evidence="1">Plays a role in DNA replication and termination (fork arrest mechanism). Two dimers of rtp bind to the two inverted repeat regions (IRI and IRII) present in the termination site. The binding of each dimer is centered on an 8 bp direct repeat.</text>
</comment>
<dbReference type="InterPro" id="IPR036388">
    <property type="entry name" value="WH-like_DNA-bd_sf"/>
</dbReference>
<accession>A0A1G8VTN4</accession>
<dbReference type="InterPro" id="IPR036390">
    <property type="entry name" value="WH_DNA-bd_sf"/>
</dbReference>
<dbReference type="OrthoDB" id="2438867at2"/>
<protein>
    <recommendedName>
        <fullName evidence="1">Replication termination protein</fullName>
    </recommendedName>
    <alternativeName>
        <fullName evidence="1">Replication terminator protein</fullName>
    </alternativeName>
</protein>
<dbReference type="STRING" id="407036.SAMN05216243_0335"/>